<gene>
    <name evidence="7" type="ORF">ACHAW5_001713</name>
</gene>
<organism evidence="7 8">
    <name type="scientific">Stephanodiscus triporus</name>
    <dbReference type="NCBI Taxonomy" id="2934178"/>
    <lineage>
        <taxon>Eukaryota</taxon>
        <taxon>Sar</taxon>
        <taxon>Stramenopiles</taxon>
        <taxon>Ochrophyta</taxon>
        <taxon>Bacillariophyta</taxon>
        <taxon>Coscinodiscophyceae</taxon>
        <taxon>Thalassiosirophycidae</taxon>
        <taxon>Stephanodiscales</taxon>
        <taxon>Stephanodiscaceae</taxon>
        <taxon>Stephanodiscus</taxon>
    </lineage>
</organism>
<dbReference type="AlphaFoldDB" id="A0ABD3P2Z6"/>
<feature type="transmembrane region" description="Helical" evidence="6">
    <location>
        <begin position="260"/>
        <end position="278"/>
    </location>
</feature>
<evidence type="ECO:0000256" key="5">
    <source>
        <dbReference type="ARBA" id="ARBA00023136"/>
    </source>
</evidence>
<feature type="transmembrane region" description="Helical" evidence="6">
    <location>
        <begin position="235"/>
        <end position="254"/>
    </location>
</feature>
<comment type="subcellular location">
    <subcellularLocation>
        <location evidence="1">Membrane</location>
        <topology evidence="1">Multi-pass membrane protein</topology>
    </subcellularLocation>
</comment>
<dbReference type="Gene3D" id="1.20.1250.20">
    <property type="entry name" value="MFS general substrate transporter like domains"/>
    <property type="match status" value="1"/>
</dbReference>
<feature type="transmembrane region" description="Helical" evidence="6">
    <location>
        <begin position="79"/>
        <end position="101"/>
    </location>
</feature>
<keyword evidence="4 6" id="KW-1133">Transmembrane helix</keyword>
<comment type="caution">
    <text evidence="7">The sequence shown here is derived from an EMBL/GenBank/DDBJ whole genome shotgun (WGS) entry which is preliminary data.</text>
</comment>
<feature type="transmembrane region" description="Helical" evidence="6">
    <location>
        <begin position="158"/>
        <end position="182"/>
    </location>
</feature>
<reference evidence="7 8" key="1">
    <citation type="submission" date="2024-10" db="EMBL/GenBank/DDBJ databases">
        <title>Updated reference genomes for cyclostephanoid diatoms.</title>
        <authorList>
            <person name="Roberts W.R."/>
            <person name="Alverson A.J."/>
        </authorList>
    </citation>
    <scope>NUCLEOTIDE SEQUENCE [LARGE SCALE GENOMIC DNA]</scope>
    <source>
        <strain evidence="7 8">AJA276-08</strain>
    </source>
</reference>
<dbReference type="PANTHER" id="PTHR11654">
    <property type="entry name" value="OLIGOPEPTIDE TRANSPORTER-RELATED"/>
    <property type="match status" value="1"/>
</dbReference>
<comment type="similarity">
    <text evidence="2">Belongs to the major facilitator superfamily. Proton-dependent oligopeptide transporter (POT/PTR) (TC 2.A.17) family.</text>
</comment>
<dbReference type="SUPFAM" id="SSF103473">
    <property type="entry name" value="MFS general substrate transporter"/>
    <property type="match status" value="1"/>
</dbReference>
<keyword evidence="3 6" id="KW-0812">Transmembrane</keyword>
<feature type="transmembrane region" description="Helical" evidence="6">
    <location>
        <begin position="125"/>
        <end position="146"/>
    </location>
</feature>
<dbReference type="EMBL" id="JALLAZ020001052">
    <property type="protein sequence ID" value="KAL3781731.1"/>
    <property type="molecule type" value="Genomic_DNA"/>
</dbReference>
<evidence type="ECO:0000256" key="3">
    <source>
        <dbReference type="ARBA" id="ARBA00022692"/>
    </source>
</evidence>
<dbReference type="GO" id="GO:0016020">
    <property type="term" value="C:membrane"/>
    <property type="evidence" value="ECO:0007669"/>
    <property type="project" value="UniProtKB-SubCell"/>
</dbReference>
<name>A0ABD3P2Z6_9STRA</name>
<evidence type="ECO:0000313" key="8">
    <source>
        <dbReference type="Proteomes" id="UP001530315"/>
    </source>
</evidence>
<keyword evidence="8" id="KW-1185">Reference proteome</keyword>
<evidence type="ECO:0000256" key="2">
    <source>
        <dbReference type="ARBA" id="ARBA00005982"/>
    </source>
</evidence>
<feature type="transmembrane region" description="Helical" evidence="6">
    <location>
        <begin position="194"/>
        <end position="214"/>
    </location>
</feature>
<dbReference type="InterPro" id="IPR000109">
    <property type="entry name" value="POT_fam"/>
</dbReference>
<proteinExistence type="inferred from homology"/>
<accession>A0ABD3P2Z6</accession>
<protein>
    <submittedName>
        <fullName evidence="7">Uncharacterized protein</fullName>
    </submittedName>
</protein>
<dbReference type="Pfam" id="PF00854">
    <property type="entry name" value="PTR2"/>
    <property type="match status" value="1"/>
</dbReference>
<keyword evidence="5 6" id="KW-0472">Membrane</keyword>
<dbReference type="InterPro" id="IPR036259">
    <property type="entry name" value="MFS_trans_sf"/>
</dbReference>
<evidence type="ECO:0000256" key="4">
    <source>
        <dbReference type="ARBA" id="ARBA00022989"/>
    </source>
</evidence>
<evidence type="ECO:0000256" key="6">
    <source>
        <dbReference type="SAM" id="Phobius"/>
    </source>
</evidence>
<sequence length="351" mass="39206">MTSSKETDNDIELAEALKSAGVQQEEFSVPGDVNTLQQLGDIPDELLNLDRESGKYDKHRPLLHTDANGNSYTYALNPLTYSVFLILVLELLERFSFYGLYMTQTNYLTGSYDENWSPHMTSMDAASLVSISTAVAYTVPFVGGMLADRYLGDYRTILMGFVFFYLPGVFVIASSTTPTWWLGTESFNVEAYKLALLFLWPVGTGTVKAVVNIFGARQYHPILQRSMIETFYVRFYMIINIGACLGFIIMPVVARNNITAAYMIPFVLLLVALVFFVAGSKRYVHVVPGQHGHEVGNGSVDEDSHVTDDDKPNFADVAKICLLIIPFSIVYQQCPTTCKRVSMSYPGHFFA</sequence>
<dbReference type="Proteomes" id="UP001530315">
    <property type="component" value="Unassembled WGS sequence"/>
</dbReference>
<evidence type="ECO:0000313" key="7">
    <source>
        <dbReference type="EMBL" id="KAL3781731.1"/>
    </source>
</evidence>
<evidence type="ECO:0000256" key="1">
    <source>
        <dbReference type="ARBA" id="ARBA00004141"/>
    </source>
</evidence>